<dbReference type="OrthoDB" id="9808833at2"/>
<evidence type="ECO:0000256" key="4">
    <source>
        <dbReference type="ARBA" id="ARBA00022840"/>
    </source>
</evidence>
<dbReference type="PROSITE" id="PS51192">
    <property type="entry name" value="HELICASE_ATP_BIND_1"/>
    <property type="match status" value="1"/>
</dbReference>
<name>D5SVE8_PLAL2</name>
<dbReference type="GO" id="GO:0005524">
    <property type="term" value="F:ATP binding"/>
    <property type="evidence" value="ECO:0007669"/>
    <property type="project" value="UniProtKB-KW"/>
</dbReference>
<dbReference type="RefSeq" id="WP_013109649.1">
    <property type="nucleotide sequence ID" value="NC_014148.1"/>
</dbReference>
<keyword evidence="4" id="KW-0067">ATP-binding</keyword>
<dbReference type="Pfam" id="PF04408">
    <property type="entry name" value="WHD_HA2"/>
    <property type="match status" value="1"/>
</dbReference>
<dbReference type="FunFam" id="1.20.120.1080:FF:000005">
    <property type="entry name" value="ATP-dependent helicase HrpA"/>
    <property type="match status" value="1"/>
</dbReference>
<evidence type="ECO:0000313" key="8">
    <source>
        <dbReference type="Proteomes" id="UP000002220"/>
    </source>
</evidence>
<keyword evidence="8" id="KW-1185">Reference proteome</keyword>
<dbReference type="EMBL" id="CP001744">
    <property type="protein sequence ID" value="ADG67218.1"/>
    <property type="molecule type" value="Genomic_DNA"/>
</dbReference>
<dbReference type="Proteomes" id="UP000002220">
    <property type="component" value="Chromosome"/>
</dbReference>
<dbReference type="PROSITE" id="PS51194">
    <property type="entry name" value="HELICASE_CTER"/>
    <property type="match status" value="1"/>
</dbReference>
<dbReference type="InterPro" id="IPR001650">
    <property type="entry name" value="Helicase_C-like"/>
</dbReference>
<dbReference type="InterPro" id="IPR014001">
    <property type="entry name" value="Helicase_ATP-bd"/>
</dbReference>
<reference evidence="7 8" key="1">
    <citation type="journal article" date="2010" name="Stand. Genomic Sci.">
        <title>Complete genome sequence of Planctomyces limnophilus type strain (Mu 290).</title>
        <authorList>
            <person name="Labutti K."/>
            <person name="Sikorski J."/>
            <person name="Schneider S."/>
            <person name="Nolan M."/>
            <person name="Lucas S."/>
            <person name="Glavina Del Rio T."/>
            <person name="Tice H."/>
            <person name="Cheng J.F."/>
            <person name="Goodwin L."/>
            <person name="Pitluck S."/>
            <person name="Liolios K."/>
            <person name="Ivanova N."/>
            <person name="Mavromatis K."/>
            <person name="Mikhailova N."/>
            <person name="Pati A."/>
            <person name="Chen A."/>
            <person name="Palaniappan K."/>
            <person name="Land M."/>
            <person name="Hauser L."/>
            <person name="Chang Y.J."/>
            <person name="Jeffries C.D."/>
            <person name="Tindall B.J."/>
            <person name="Rohde M."/>
            <person name="Goker M."/>
            <person name="Woyke T."/>
            <person name="Bristow J."/>
            <person name="Eisen J.A."/>
            <person name="Markowitz V."/>
            <person name="Hugenholtz P."/>
            <person name="Kyrpides N.C."/>
            <person name="Klenk H.P."/>
            <person name="Lapidus A."/>
        </authorList>
    </citation>
    <scope>NUCLEOTIDE SEQUENCE [LARGE SCALE GENOMIC DNA]</scope>
    <source>
        <strain evidence="8">ATCC 43296 / DSM 3776 / IFAM 1008 / 290</strain>
    </source>
</reference>
<dbReference type="InterPro" id="IPR011545">
    <property type="entry name" value="DEAD/DEAH_box_helicase_dom"/>
</dbReference>
<evidence type="ECO:0000256" key="1">
    <source>
        <dbReference type="ARBA" id="ARBA00022741"/>
    </source>
</evidence>
<dbReference type="InterPro" id="IPR007502">
    <property type="entry name" value="Helicase-assoc_dom"/>
</dbReference>
<dbReference type="GO" id="GO:0003723">
    <property type="term" value="F:RNA binding"/>
    <property type="evidence" value="ECO:0007669"/>
    <property type="project" value="TreeGrafter"/>
</dbReference>
<protein>
    <submittedName>
        <fullName evidence="7">ATP-dependent helicase HrpA</fullName>
    </submittedName>
</protein>
<dbReference type="SMART" id="SM00382">
    <property type="entry name" value="AAA"/>
    <property type="match status" value="1"/>
</dbReference>
<dbReference type="InterPro" id="IPR011709">
    <property type="entry name" value="DEAD-box_helicase_OB_fold"/>
</dbReference>
<dbReference type="InterPro" id="IPR003593">
    <property type="entry name" value="AAA+_ATPase"/>
</dbReference>
<dbReference type="HOGENOM" id="CLU_001832_3_3_0"/>
<evidence type="ECO:0000259" key="6">
    <source>
        <dbReference type="PROSITE" id="PS51194"/>
    </source>
</evidence>
<dbReference type="InterPro" id="IPR048333">
    <property type="entry name" value="HA2_WH"/>
</dbReference>
<dbReference type="Pfam" id="PF00271">
    <property type="entry name" value="Helicase_C"/>
    <property type="match status" value="1"/>
</dbReference>
<feature type="domain" description="Helicase ATP-binding" evidence="5">
    <location>
        <begin position="92"/>
        <end position="255"/>
    </location>
</feature>
<dbReference type="Pfam" id="PF21010">
    <property type="entry name" value="HA2_C"/>
    <property type="match status" value="1"/>
</dbReference>
<evidence type="ECO:0000256" key="3">
    <source>
        <dbReference type="ARBA" id="ARBA00022806"/>
    </source>
</evidence>
<dbReference type="PANTHER" id="PTHR18934">
    <property type="entry name" value="ATP-DEPENDENT RNA HELICASE"/>
    <property type="match status" value="1"/>
</dbReference>
<dbReference type="SMART" id="SM00847">
    <property type="entry name" value="HA2"/>
    <property type="match status" value="1"/>
</dbReference>
<dbReference type="STRING" id="521674.Plim_1384"/>
<evidence type="ECO:0000259" key="5">
    <source>
        <dbReference type="PROSITE" id="PS51192"/>
    </source>
</evidence>
<feature type="domain" description="Helicase C-terminal" evidence="6">
    <location>
        <begin position="285"/>
        <end position="459"/>
    </location>
</feature>
<organism evidence="7 8">
    <name type="scientific">Planctopirus limnophila (strain ATCC 43296 / DSM 3776 / IFAM 1008 / Mu 290)</name>
    <name type="common">Planctomyces limnophilus</name>
    <dbReference type="NCBI Taxonomy" id="521674"/>
    <lineage>
        <taxon>Bacteria</taxon>
        <taxon>Pseudomonadati</taxon>
        <taxon>Planctomycetota</taxon>
        <taxon>Planctomycetia</taxon>
        <taxon>Planctomycetales</taxon>
        <taxon>Planctomycetaceae</taxon>
        <taxon>Planctopirus</taxon>
    </lineage>
</organism>
<dbReference type="Pfam" id="PF00270">
    <property type="entry name" value="DEAD"/>
    <property type="match status" value="1"/>
</dbReference>
<dbReference type="InterPro" id="IPR024590">
    <property type="entry name" value="HrpA_C"/>
</dbReference>
<keyword evidence="3 7" id="KW-0347">Helicase</keyword>
<accession>D5SVE8</accession>
<dbReference type="PANTHER" id="PTHR18934:SF99">
    <property type="entry name" value="ATP-DEPENDENT RNA HELICASE DHX37-RELATED"/>
    <property type="match status" value="1"/>
</dbReference>
<dbReference type="CDD" id="cd18791">
    <property type="entry name" value="SF2_C_RHA"/>
    <property type="match status" value="1"/>
</dbReference>
<dbReference type="SMART" id="SM00490">
    <property type="entry name" value="HELICc"/>
    <property type="match status" value="1"/>
</dbReference>
<dbReference type="Gene3D" id="1.20.120.1080">
    <property type="match status" value="1"/>
</dbReference>
<evidence type="ECO:0000313" key="7">
    <source>
        <dbReference type="EMBL" id="ADG67218.1"/>
    </source>
</evidence>
<dbReference type="NCBIfam" id="TIGR01967">
    <property type="entry name" value="DEAH_box_HrpA"/>
    <property type="match status" value="1"/>
</dbReference>
<dbReference type="Gene3D" id="3.40.50.300">
    <property type="entry name" value="P-loop containing nucleotide triphosphate hydrolases"/>
    <property type="match status" value="2"/>
</dbReference>
<dbReference type="InterPro" id="IPR010222">
    <property type="entry name" value="RNA_helicase_HrpA"/>
</dbReference>
<dbReference type="KEGG" id="plm:Plim_1384"/>
<evidence type="ECO:0000256" key="2">
    <source>
        <dbReference type="ARBA" id="ARBA00022801"/>
    </source>
</evidence>
<dbReference type="InterPro" id="IPR027417">
    <property type="entry name" value="P-loop_NTPase"/>
</dbReference>
<sequence>MDALSPAPTAPDFAALRKRLPEAMAADRSGLSKLLETTARMAQRGQPFDRNLHRFTDWLEKSITARNDRLARRPAIHYDNELPIMQRREEFLKLLSQHSVIIVCGETGSGKSTQLPKFCLEAQRGIDGLIGHTQPRRIAARSVAMRLSEELRAPLGQAVGYKVRFQEAVGAESYIKLMTDGILLAEIQSDPHLRRYDTIIIDEAHERSLNIDFLLGYLKRLLTQRKDLKVIITSATIDAERFSQHFEVDGKPAPIIEASGRSYPVEILYRPILSKGDAAEDNDIDMQQAIVEAVQEATSQGFGDILVFLPTEREIHETAKILRGGERAASHREILPLYARLSAAEQQRVFQVSQSQRRIILATNVAESSLTVPGIRYVIDTGTVRLSRYSPRSKIQRLPIEPVSQASANQRAGRCGRVGPGICYRLYDEADFAARDPFTVPEILRTNLAQVILKTESLGLGSLSSFPFLDPPRTESIRDGYRTLFELGAVDLDNRLTELGKKLSRIPTDPRIARVLFAADEQLCLAEMLIIASALETQDVRERPVGKQDAADEAHAKFLDETSDFVTYLKIWDFYHELKAKLSHSQLKKACSQNYLSLTRLREWSDLHRELSELVRAAGLKIRPRLQDTSAIHRAILAGFPTNIAMKTDSGEYQMGGGALGVIWPGSGMAKQKPRWIVAAEFVETTRRFLRIAGKIESEWVEPYVEHLVNRTYHDPHWDARSRSVVAYEKVSLQGLPIVNRRKTQFGRVNAAQAQEIFIRQALVEGDYPNPPAFLAHNLALRQELEDLQARLRKTSLIADPETQAKFYAQRLPPDIYDGPRLDKWLRIATKDSPDLLKMTREDLLAQEADEDWRERFPDQIRVGSLQAEVEYHLEPGTAQDGITIKVPQAAFRQLEWQRLGWLVPGLLEEKIVALLRGLPKEYRVTLSPIPESVKQILPLLKMGQGSLVDQLAEIVRSRFGARVLPAMFDESKLPNHLRMNIRLIDNSGEEVLSSREQTQLEAHAGQLIPSELISKSMERTGLKTWDFATVHEKVIVRQNGLEIDGFPAIVDEGKTVGLKLFDTAIRALHEHKRGVRRLAVLKLQKELSMQVTHLPEIKRWELAAKALPQPFPLKEHLIDLLAMRAVCEGKVLPRSPEQFQLAIDAGFDELGNAVTEVMRLMSSIFQQTAEIRVRLDRIPPVHDLTKRDLQRQYQWLLTPGFLSQTPWFWLAQFPRYLKAILLRMDRLTGNAAKDRDRIMNLEPWIVRYAQRWNEHKRRKYVDVELETFRWMIEEYRIHLFVQEMATAVPVSDKRLEKQWLATTP</sequence>
<proteinExistence type="predicted"/>
<dbReference type="Pfam" id="PF07717">
    <property type="entry name" value="OB_NTP_bind"/>
    <property type="match status" value="1"/>
</dbReference>
<dbReference type="SUPFAM" id="SSF52540">
    <property type="entry name" value="P-loop containing nucleoside triphosphate hydrolases"/>
    <property type="match status" value="1"/>
</dbReference>
<dbReference type="Pfam" id="PF11898">
    <property type="entry name" value="DUF3418"/>
    <property type="match status" value="1"/>
</dbReference>
<dbReference type="GO" id="GO:0016787">
    <property type="term" value="F:hydrolase activity"/>
    <property type="evidence" value="ECO:0007669"/>
    <property type="project" value="UniProtKB-KW"/>
</dbReference>
<keyword evidence="2" id="KW-0378">Hydrolase</keyword>
<keyword evidence="1" id="KW-0547">Nucleotide-binding</keyword>
<dbReference type="SMART" id="SM00487">
    <property type="entry name" value="DEXDc"/>
    <property type="match status" value="1"/>
</dbReference>
<gene>
    <name evidence="7" type="ordered locus">Plim_1384</name>
</gene>
<dbReference type="GO" id="GO:0003724">
    <property type="term" value="F:RNA helicase activity"/>
    <property type="evidence" value="ECO:0007669"/>
    <property type="project" value="InterPro"/>
</dbReference>
<dbReference type="eggNOG" id="COG1643">
    <property type="taxonomic scope" value="Bacteria"/>
</dbReference>